<evidence type="ECO:0000313" key="2">
    <source>
        <dbReference type="EMBL" id="QOY37647.1"/>
    </source>
</evidence>
<dbReference type="EMBL" id="CP063356">
    <property type="protein sequence ID" value="QOY37647.1"/>
    <property type="molecule type" value="Genomic_DNA"/>
</dbReference>
<dbReference type="Proteomes" id="UP000180175">
    <property type="component" value="Chromosome"/>
</dbReference>
<accession>A0A7S7LB29</accession>
<evidence type="ECO:0000313" key="3">
    <source>
        <dbReference type="Proteomes" id="UP000180175"/>
    </source>
</evidence>
<gene>
    <name evidence="2" type="ORF">AWH56_008720</name>
</gene>
<keyword evidence="1" id="KW-1133">Transmembrane helix</keyword>
<feature type="transmembrane region" description="Helical" evidence="1">
    <location>
        <begin position="6"/>
        <end position="25"/>
    </location>
</feature>
<keyword evidence="3" id="KW-1185">Reference proteome</keyword>
<reference evidence="2 3" key="2">
    <citation type="journal article" date="2019" name="Int. J. Syst. Evol. Microbiol.">
        <title>Anaerobacillus isosaccharinicus sp. nov., an alkaliphilic bacterium which degrades isosaccharinic acid.</title>
        <authorList>
            <person name="Bassil N.M."/>
            <person name="Lloyd J.R."/>
        </authorList>
    </citation>
    <scope>NUCLEOTIDE SEQUENCE [LARGE SCALE GENOMIC DNA]</scope>
    <source>
        <strain evidence="2 3">NB2006</strain>
    </source>
</reference>
<dbReference type="RefSeq" id="WP_159432565.1">
    <property type="nucleotide sequence ID" value="NZ_CP063356.2"/>
</dbReference>
<sequence>MKIISLVLSTVFFFVIPLMLTIFLTDRFERKKSFLPIKRNKKRQF</sequence>
<organism evidence="2 3">
    <name type="scientific">Anaerobacillus isosaccharinicus</name>
    <dbReference type="NCBI Taxonomy" id="1532552"/>
    <lineage>
        <taxon>Bacteria</taxon>
        <taxon>Bacillati</taxon>
        <taxon>Bacillota</taxon>
        <taxon>Bacilli</taxon>
        <taxon>Bacillales</taxon>
        <taxon>Bacillaceae</taxon>
        <taxon>Anaerobacillus</taxon>
    </lineage>
</organism>
<name>A0A7S7LB29_9BACI</name>
<reference evidence="2 3" key="1">
    <citation type="journal article" date="2017" name="Genome Announc.">
        <title>Draft Genome Sequences of Four Alkaliphilic Bacteria Belonging to the Anaerobacillus Genus.</title>
        <authorList>
            <person name="Bassil N.M."/>
            <person name="Lloyd J.R."/>
        </authorList>
    </citation>
    <scope>NUCLEOTIDE SEQUENCE [LARGE SCALE GENOMIC DNA]</scope>
    <source>
        <strain evidence="2 3">NB2006</strain>
    </source>
</reference>
<keyword evidence="1" id="KW-0472">Membrane</keyword>
<dbReference type="AlphaFoldDB" id="A0A7S7LB29"/>
<proteinExistence type="predicted"/>
<protein>
    <submittedName>
        <fullName evidence="2">Uncharacterized protein</fullName>
    </submittedName>
</protein>
<dbReference type="KEGG" id="aia:AWH56_008720"/>
<evidence type="ECO:0000256" key="1">
    <source>
        <dbReference type="SAM" id="Phobius"/>
    </source>
</evidence>
<keyword evidence="1" id="KW-0812">Transmembrane</keyword>